<dbReference type="EMBL" id="WIUZ02000009">
    <property type="protein sequence ID" value="KAF9783805.1"/>
    <property type="molecule type" value="Genomic_DNA"/>
</dbReference>
<evidence type="ECO:0000313" key="2">
    <source>
        <dbReference type="EMBL" id="KAF9783805.1"/>
    </source>
</evidence>
<keyword evidence="3" id="KW-1185">Reference proteome</keyword>
<feature type="region of interest" description="Disordered" evidence="1">
    <location>
        <begin position="398"/>
        <end position="422"/>
    </location>
</feature>
<proteinExistence type="predicted"/>
<protein>
    <submittedName>
        <fullName evidence="2">Uncharacterized protein</fullName>
    </submittedName>
</protein>
<feature type="region of interest" description="Disordered" evidence="1">
    <location>
        <begin position="206"/>
        <end position="263"/>
    </location>
</feature>
<feature type="region of interest" description="Disordered" evidence="1">
    <location>
        <begin position="166"/>
        <end position="187"/>
    </location>
</feature>
<dbReference type="OrthoDB" id="10449568at2759"/>
<name>A0A9P6HE33_9AGAM</name>
<accession>A0A9P6HE33</accession>
<feature type="compositionally biased region" description="Basic and acidic residues" evidence="1">
    <location>
        <begin position="170"/>
        <end position="181"/>
    </location>
</feature>
<comment type="caution">
    <text evidence="2">The sequence shown here is derived from an EMBL/GenBank/DDBJ whole genome shotgun (WGS) entry which is preliminary data.</text>
</comment>
<dbReference type="AlphaFoldDB" id="A0A9P6HE33"/>
<organism evidence="2 3">
    <name type="scientific">Thelephora terrestris</name>
    <dbReference type="NCBI Taxonomy" id="56493"/>
    <lineage>
        <taxon>Eukaryota</taxon>
        <taxon>Fungi</taxon>
        <taxon>Dikarya</taxon>
        <taxon>Basidiomycota</taxon>
        <taxon>Agaricomycotina</taxon>
        <taxon>Agaricomycetes</taxon>
        <taxon>Thelephorales</taxon>
        <taxon>Thelephoraceae</taxon>
        <taxon>Thelephora</taxon>
    </lineage>
</organism>
<reference evidence="2" key="2">
    <citation type="submission" date="2020-11" db="EMBL/GenBank/DDBJ databases">
        <authorList>
            <consortium name="DOE Joint Genome Institute"/>
            <person name="Kuo A."/>
            <person name="Miyauchi S."/>
            <person name="Kiss E."/>
            <person name="Drula E."/>
            <person name="Kohler A."/>
            <person name="Sanchez-Garcia M."/>
            <person name="Andreopoulos B."/>
            <person name="Barry K.W."/>
            <person name="Bonito G."/>
            <person name="Buee M."/>
            <person name="Carver A."/>
            <person name="Chen C."/>
            <person name="Cichocki N."/>
            <person name="Clum A."/>
            <person name="Culley D."/>
            <person name="Crous P.W."/>
            <person name="Fauchery L."/>
            <person name="Girlanda M."/>
            <person name="Hayes R."/>
            <person name="Keri Z."/>
            <person name="Labutti K."/>
            <person name="Lipzen A."/>
            <person name="Lombard V."/>
            <person name="Magnuson J."/>
            <person name="Maillard F."/>
            <person name="Morin E."/>
            <person name="Murat C."/>
            <person name="Nolan M."/>
            <person name="Ohm R."/>
            <person name="Pangilinan J."/>
            <person name="Pereira M."/>
            <person name="Perotto S."/>
            <person name="Peter M."/>
            <person name="Riley R."/>
            <person name="Sitrit Y."/>
            <person name="Stielow B."/>
            <person name="Szollosi G."/>
            <person name="Zifcakova L."/>
            <person name="Stursova M."/>
            <person name="Spatafora J.W."/>
            <person name="Tedersoo L."/>
            <person name="Vaario L.-M."/>
            <person name="Yamada A."/>
            <person name="Yan M."/>
            <person name="Wang P."/>
            <person name="Xu J."/>
            <person name="Bruns T."/>
            <person name="Baldrian P."/>
            <person name="Vilgalys R."/>
            <person name="Henrissat B."/>
            <person name="Grigoriev I.V."/>
            <person name="Hibbett D."/>
            <person name="Nagy L.G."/>
            <person name="Martin F.M."/>
        </authorList>
    </citation>
    <scope>NUCLEOTIDE SEQUENCE</scope>
    <source>
        <strain evidence="2">UH-Tt-Lm1</strain>
    </source>
</reference>
<reference evidence="2" key="1">
    <citation type="journal article" date="2020" name="Nat. Commun.">
        <title>Large-scale genome sequencing of mycorrhizal fungi provides insights into the early evolution of symbiotic traits.</title>
        <authorList>
            <person name="Miyauchi S."/>
            <person name="Kiss E."/>
            <person name="Kuo A."/>
            <person name="Drula E."/>
            <person name="Kohler A."/>
            <person name="Sanchez-Garcia M."/>
            <person name="Morin E."/>
            <person name="Andreopoulos B."/>
            <person name="Barry K.W."/>
            <person name="Bonito G."/>
            <person name="Buee M."/>
            <person name="Carver A."/>
            <person name="Chen C."/>
            <person name="Cichocki N."/>
            <person name="Clum A."/>
            <person name="Culley D."/>
            <person name="Crous P.W."/>
            <person name="Fauchery L."/>
            <person name="Girlanda M."/>
            <person name="Hayes R.D."/>
            <person name="Keri Z."/>
            <person name="LaButti K."/>
            <person name="Lipzen A."/>
            <person name="Lombard V."/>
            <person name="Magnuson J."/>
            <person name="Maillard F."/>
            <person name="Murat C."/>
            <person name="Nolan M."/>
            <person name="Ohm R.A."/>
            <person name="Pangilinan J."/>
            <person name="Pereira M.F."/>
            <person name="Perotto S."/>
            <person name="Peter M."/>
            <person name="Pfister S."/>
            <person name="Riley R."/>
            <person name="Sitrit Y."/>
            <person name="Stielow J.B."/>
            <person name="Szollosi G."/>
            <person name="Zifcakova L."/>
            <person name="Stursova M."/>
            <person name="Spatafora J.W."/>
            <person name="Tedersoo L."/>
            <person name="Vaario L.M."/>
            <person name="Yamada A."/>
            <person name="Yan M."/>
            <person name="Wang P."/>
            <person name="Xu J."/>
            <person name="Bruns T."/>
            <person name="Baldrian P."/>
            <person name="Vilgalys R."/>
            <person name="Dunand C."/>
            <person name="Henrissat B."/>
            <person name="Grigoriev I.V."/>
            <person name="Hibbett D."/>
            <person name="Nagy L.G."/>
            <person name="Martin F.M."/>
        </authorList>
    </citation>
    <scope>NUCLEOTIDE SEQUENCE</scope>
    <source>
        <strain evidence="2">UH-Tt-Lm1</strain>
    </source>
</reference>
<sequence>MSYSNNNFTRMNLNYSSSEEECFDGYSFVGGNQPISGPSNFQDWYRQPSTEGYADQTGYQGYTVLEDAGCRFENPHTTFADRAHDNWATAMNSDSLATNEQSTYAPVEYARPSVADLATAPSRVPPTSHPNNNPSLQTANIPRYRALEPQLAGLSMASHWTDVHPPASVDKGKARATDRIPHPHAMPTADDVWRYRQPRYTETHMAPTPQMVPSVPPNTDFPSPIAPSHGPQRSEGAKVRGKTTWIDKGKRARGSPEPVPEAIDSSWEQTKDRFVWELLDTYYFRPAGRSINPETAFAHIIKFIKEDLHRSPLADQTAAGKEEKRESRLYEHYLVHILKELRRSKRGEIQNEVDVYRQGKRPLTAFADTFDADNTWLFTVLEELESELAPVNGRRVLREGHVPNRGPNGSGDSTGKAKHRGVEQARRSAIRDLQERLSLYFWVPGQRKISAKDLLLYIVVYLRIGRVAFPGLIHPLLTKDGQQN</sequence>
<dbReference type="Proteomes" id="UP000736335">
    <property type="component" value="Unassembled WGS sequence"/>
</dbReference>
<evidence type="ECO:0000256" key="1">
    <source>
        <dbReference type="SAM" id="MobiDB-lite"/>
    </source>
</evidence>
<evidence type="ECO:0000313" key="3">
    <source>
        <dbReference type="Proteomes" id="UP000736335"/>
    </source>
</evidence>
<gene>
    <name evidence="2" type="ORF">BJ322DRAFT_1211751</name>
</gene>